<dbReference type="EMBL" id="KV418254">
    <property type="protein sequence ID" value="KZP02889.1"/>
    <property type="molecule type" value="Genomic_DNA"/>
</dbReference>
<dbReference type="Proteomes" id="UP000076532">
    <property type="component" value="Unassembled WGS sequence"/>
</dbReference>
<dbReference type="OrthoDB" id="10395445at2759"/>
<name>A0A167TFJ3_9AGAM</name>
<evidence type="ECO:0008006" key="3">
    <source>
        <dbReference type="Google" id="ProtNLM"/>
    </source>
</evidence>
<evidence type="ECO:0000313" key="1">
    <source>
        <dbReference type="EMBL" id="KZP02889.1"/>
    </source>
</evidence>
<keyword evidence="2" id="KW-1185">Reference proteome</keyword>
<reference evidence="1 2" key="1">
    <citation type="journal article" date="2016" name="Mol. Biol. Evol.">
        <title>Comparative Genomics of Early-Diverging Mushroom-Forming Fungi Provides Insights into the Origins of Lignocellulose Decay Capabilities.</title>
        <authorList>
            <person name="Nagy L.G."/>
            <person name="Riley R."/>
            <person name="Tritt A."/>
            <person name="Adam C."/>
            <person name="Daum C."/>
            <person name="Floudas D."/>
            <person name="Sun H."/>
            <person name="Yadav J.S."/>
            <person name="Pangilinan J."/>
            <person name="Larsson K.H."/>
            <person name="Matsuura K."/>
            <person name="Barry K."/>
            <person name="Labutti K."/>
            <person name="Kuo R."/>
            <person name="Ohm R.A."/>
            <person name="Bhattacharya S.S."/>
            <person name="Shirouzu T."/>
            <person name="Yoshinaga Y."/>
            <person name="Martin F.M."/>
            <person name="Grigoriev I.V."/>
            <person name="Hibbett D.S."/>
        </authorList>
    </citation>
    <scope>NUCLEOTIDE SEQUENCE [LARGE SCALE GENOMIC DNA]</scope>
    <source>
        <strain evidence="1 2">CBS 109695</strain>
    </source>
</reference>
<dbReference type="CDD" id="cd00030">
    <property type="entry name" value="C2"/>
    <property type="match status" value="1"/>
</dbReference>
<dbReference type="AlphaFoldDB" id="A0A167TFJ3"/>
<evidence type="ECO:0000313" key="2">
    <source>
        <dbReference type="Proteomes" id="UP000076532"/>
    </source>
</evidence>
<sequence length="65" mass="7668">MAQPQSYLITFQGIDELSWTSTAYSKLRKKIKPNLYIEVHIDHKRVARTRIAQNNIWGETLTMYV</sequence>
<proteinExistence type="predicted"/>
<protein>
    <recommendedName>
        <fullName evidence="3">C2 domain-containing protein</fullName>
    </recommendedName>
</protein>
<accession>A0A167TFJ3</accession>
<organism evidence="1 2">
    <name type="scientific">Athelia psychrophila</name>
    <dbReference type="NCBI Taxonomy" id="1759441"/>
    <lineage>
        <taxon>Eukaryota</taxon>
        <taxon>Fungi</taxon>
        <taxon>Dikarya</taxon>
        <taxon>Basidiomycota</taxon>
        <taxon>Agaricomycotina</taxon>
        <taxon>Agaricomycetes</taxon>
        <taxon>Agaricomycetidae</taxon>
        <taxon>Atheliales</taxon>
        <taxon>Atheliaceae</taxon>
        <taxon>Athelia</taxon>
    </lineage>
</organism>
<gene>
    <name evidence="1" type="ORF">FIBSPDRAFT_1055589</name>
</gene>